<protein>
    <submittedName>
        <fullName evidence="1">Uncharacterized protein</fullName>
    </submittedName>
</protein>
<evidence type="ECO:0000313" key="1">
    <source>
        <dbReference type="EMBL" id="GAG49782.1"/>
    </source>
</evidence>
<proteinExistence type="predicted"/>
<organism evidence="1">
    <name type="scientific">marine sediment metagenome</name>
    <dbReference type="NCBI Taxonomy" id="412755"/>
    <lineage>
        <taxon>unclassified sequences</taxon>
        <taxon>metagenomes</taxon>
        <taxon>ecological metagenomes</taxon>
    </lineage>
</organism>
<reference evidence="1" key="1">
    <citation type="journal article" date="2014" name="Front. Microbiol.">
        <title>High frequency of phylogenetically diverse reductive dehalogenase-homologous genes in deep subseafloor sedimentary metagenomes.</title>
        <authorList>
            <person name="Kawai M."/>
            <person name="Futagami T."/>
            <person name="Toyoda A."/>
            <person name="Takaki Y."/>
            <person name="Nishi S."/>
            <person name="Hori S."/>
            <person name="Arai W."/>
            <person name="Tsubouchi T."/>
            <person name="Morono Y."/>
            <person name="Uchiyama I."/>
            <person name="Ito T."/>
            <person name="Fujiyama A."/>
            <person name="Inagaki F."/>
            <person name="Takami H."/>
        </authorList>
    </citation>
    <scope>NUCLEOTIDE SEQUENCE</scope>
    <source>
        <strain evidence="1">Expedition CK06-06</strain>
    </source>
</reference>
<dbReference type="AlphaFoldDB" id="X0YSK4"/>
<name>X0YSK4_9ZZZZ</name>
<gene>
    <name evidence="1" type="ORF">S01H1_77247</name>
</gene>
<dbReference type="EMBL" id="BARS01051906">
    <property type="protein sequence ID" value="GAG49782.1"/>
    <property type="molecule type" value="Genomic_DNA"/>
</dbReference>
<accession>X0YSK4</accession>
<comment type="caution">
    <text evidence="1">The sequence shown here is derived from an EMBL/GenBank/DDBJ whole genome shotgun (WGS) entry which is preliminary data.</text>
</comment>
<sequence>MTAIALPRMRLICTAVIVGTLFFGPDVEAQDDYPQPADYYV</sequence>
<feature type="non-terminal residue" evidence="1">
    <location>
        <position position="41"/>
    </location>
</feature>